<dbReference type="SUPFAM" id="SSF48452">
    <property type="entry name" value="TPR-like"/>
    <property type="match status" value="1"/>
</dbReference>
<proteinExistence type="predicted"/>
<keyword evidence="1" id="KW-1133">Transmembrane helix</keyword>
<dbReference type="RefSeq" id="WP_349968063.1">
    <property type="nucleotide sequence ID" value="NZ_CP157942.1"/>
</dbReference>
<protein>
    <submittedName>
        <fullName evidence="2">Heme biosynthesis protein HemY</fullName>
    </submittedName>
</protein>
<reference evidence="2" key="1">
    <citation type="submission" date="2024-06" db="EMBL/GenBank/DDBJ databases">
        <authorList>
            <person name="Dussert Y."/>
            <person name="Peccoud J."/>
            <person name="Pigeault R."/>
        </authorList>
    </citation>
    <scope>NUCLEOTIDE SEQUENCE</scope>
    <source>
        <strain evidence="2">WArc</strain>
    </source>
</reference>
<sequence length="407" mass="47037">MSYFIIFALSFLFGIWVKVSGEVVKLELGSYIISIDLYFVILACVVLLFLLIGVARFCSSISSTFANIKNRRRSREELLLFEAFFSLDLGDIENTNKLIKNLNEESDKLSLVKLFNSGKTGNYSFFSHNLTSIASKNRNLALLLVNKLIVHLKQERSVFQKFIEYCSSSINDKILSIPFQIEHCILQEDWINAISKLKEAIKFNIFLSFDRKKMLAVFYCALAKQYEGKGSFYKAIDYLAKAQSYYATFQPINYLKAELYIKLEKIRKASAVLEEEHRVNPTPQSARMYIKLNNKGAEGLYNLRPDYYFSYCLLASSSISLGKYDLASQYLDTAMKKANYISIYLVMIRLKIMLQEYDQAIYWLNKMDSEAVPDPSWKCTGCNRELKQWDYKCSSCNSFDCIYNKAL</sequence>
<keyword evidence="1" id="KW-0812">Transmembrane</keyword>
<organism evidence="2">
    <name type="scientific">Wolbachia endosymbiont of Armadillidium arcangelii</name>
    <dbReference type="NCBI Taxonomy" id="3158571"/>
    <lineage>
        <taxon>Bacteria</taxon>
        <taxon>Pseudomonadati</taxon>
        <taxon>Pseudomonadota</taxon>
        <taxon>Alphaproteobacteria</taxon>
        <taxon>Rickettsiales</taxon>
        <taxon>Anaplasmataceae</taxon>
        <taxon>Wolbachieae</taxon>
        <taxon>Wolbachia</taxon>
    </lineage>
</organism>
<keyword evidence="1" id="KW-0472">Membrane</keyword>
<dbReference type="AlphaFoldDB" id="A0AAU7Q3B2"/>
<name>A0AAU7Q3B2_9RICK</name>
<feature type="transmembrane region" description="Helical" evidence="1">
    <location>
        <begin position="37"/>
        <end position="65"/>
    </location>
</feature>
<dbReference type="EMBL" id="CP157942">
    <property type="protein sequence ID" value="XBS67481.1"/>
    <property type="molecule type" value="Genomic_DNA"/>
</dbReference>
<dbReference type="InterPro" id="IPR011990">
    <property type="entry name" value="TPR-like_helical_dom_sf"/>
</dbReference>
<evidence type="ECO:0000313" key="2">
    <source>
        <dbReference type="EMBL" id="XBS67481.1"/>
    </source>
</evidence>
<dbReference type="Gene3D" id="1.25.40.10">
    <property type="entry name" value="Tetratricopeptide repeat domain"/>
    <property type="match status" value="1"/>
</dbReference>
<accession>A0AAU7Q3B2</accession>
<evidence type="ECO:0000256" key="1">
    <source>
        <dbReference type="SAM" id="Phobius"/>
    </source>
</evidence>
<gene>
    <name evidence="2" type="ORF">ABLO99_02120</name>
</gene>